<comment type="subunit">
    <text evidence="1">Associates with DNA double-strand breaks.</text>
</comment>
<dbReference type="EMBL" id="JAAMPI010002323">
    <property type="protein sequence ID" value="KAF4615551.1"/>
    <property type="molecule type" value="Genomic_DNA"/>
</dbReference>
<dbReference type="GO" id="GO:0005634">
    <property type="term" value="C:nucleus"/>
    <property type="evidence" value="ECO:0007669"/>
    <property type="project" value="TreeGrafter"/>
</dbReference>
<keyword evidence="3" id="KW-0808">Transferase</keyword>
<dbReference type="Gene3D" id="3.30.1010.10">
    <property type="entry name" value="Phosphatidylinositol 3-kinase Catalytic Subunit, Chain A, domain 4"/>
    <property type="match status" value="1"/>
</dbReference>
<dbReference type="SMART" id="SM00146">
    <property type="entry name" value="PI3Kc"/>
    <property type="match status" value="1"/>
</dbReference>
<evidence type="ECO:0000259" key="8">
    <source>
        <dbReference type="PROSITE" id="PS50290"/>
    </source>
</evidence>
<reference evidence="11 12" key="1">
    <citation type="submission" date="2020-03" db="EMBL/GenBank/DDBJ databases">
        <title>Draft Genome Sequence of Cudoniella acicularis.</title>
        <authorList>
            <person name="Buettner E."/>
            <person name="Kellner H."/>
        </authorList>
    </citation>
    <scope>NUCLEOTIDE SEQUENCE [LARGE SCALE GENOMIC DNA]</scope>
    <source>
        <strain evidence="11 12">DSM 108380</strain>
    </source>
</reference>
<dbReference type="Pfam" id="PF23593">
    <property type="entry name" value="HEAT_ATR"/>
    <property type="match status" value="1"/>
</dbReference>
<dbReference type="PANTHER" id="PTHR11139">
    <property type="entry name" value="ATAXIA TELANGIECTASIA MUTATED ATM -RELATED"/>
    <property type="match status" value="1"/>
</dbReference>
<dbReference type="GO" id="GO:0005694">
    <property type="term" value="C:chromosome"/>
    <property type="evidence" value="ECO:0007669"/>
    <property type="project" value="TreeGrafter"/>
</dbReference>
<keyword evidence="6" id="KW-0067">ATP-binding</keyword>
<evidence type="ECO:0000256" key="1">
    <source>
        <dbReference type="ARBA" id="ARBA00011370"/>
    </source>
</evidence>
<dbReference type="Gene3D" id="1.10.1070.11">
    <property type="entry name" value="Phosphatidylinositol 3-/4-kinase, catalytic domain"/>
    <property type="match status" value="1"/>
</dbReference>
<dbReference type="PROSITE" id="PS51189">
    <property type="entry name" value="FAT"/>
    <property type="match status" value="1"/>
</dbReference>
<dbReference type="GO" id="GO:0005524">
    <property type="term" value="F:ATP binding"/>
    <property type="evidence" value="ECO:0007669"/>
    <property type="project" value="UniProtKB-KW"/>
</dbReference>
<dbReference type="PANTHER" id="PTHR11139:SF125">
    <property type="entry name" value="SERINE_THREONINE-PROTEIN KINASE MEC1"/>
    <property type="match status" value="1"/>
</dbReference>
<dbReference type="SUPFAM" id="SSF56112">
    <property type="entry name" value="Protein kinase-like (PK-like)"/>
    <property type="match status" value="1"/>
</dbReference>
<keyword evidence="12" id="KW-1185">Reference proteome</keyword>
<keyword evidence="4" id="KW-0547">Nucleotide-binding</keyword>
<evidence type="ECO:0000256" key="5">
    <source>
        <dbReference type="ARBA" id="ARBA00022777"/>
    </source>
</evidence>
<dbReference type="GO" id="GO:0000723">
    <property type="term" value="P:telomere maintenance"/>
    <property type="evidence" value="ECO:0007669"/>
    <property type="project" value="TreeGrafter"/>
</dbReference>
<dbReference type="InterPro" id="IPR011009">
    <property type="entry name" value="Kinase-like_dom_sf"/>
</dbReference>
<evidence type="ECO:0000313" key="11">
    <source>
        <dbReference type="EMBL" id="KAF4615551.1"/>
    </source>
</evidence>
<dbReference type="GO" id="GO:0006281">
    <property type="term" value="P:DNA repair"/>
    <property type="evidence" value="ECO:0007669"/>
    <property type="project" value="TreeGrafter"/>
</dbReference>
<dbReference type="OrthoDB" id="381190at2759"/>
<feature type="domain" description="PI3K/PI4K catalytic" evidence="8">
    <location>
        <begin position="168"/>
        <end position="474"/>
    </location>
</feature>
<dbReference type="GO" id="GO:0000077">
    <property type="term" value="P:DNA damage checkpoint signaling"/>
    <property type="evidence" value="ECO:0007669"/>
    <property type="project" value="TreeGrafter"/>
</dbReference>
<dbReference type="InterPro" id="IPR050517">
    <property type="entry name" value="DDR_Repair_Kinase"/>
</dbReference>
<dbReference type="FunFam" id="1.10.1070.11:FF:000031">
    <property type="entry name" value="Phosphatidyl inositol 3-kinase"/>
    <property type="match status" value="1"/>
</dbReference>
<evidence type="ECO:0000256" key="4">
    <source>
        <dbReference type="ARBA" id="ARBA00022741"/>
    </source>
</evidence>
<organism evidence="11 12">
    <name type="scientific">Cudoniella acicularis</name>
    <dbReference type="NCBI Taxonomy" id="354080"/>
    <lineage>
        <taxon>Eukaryota</taxon>
        <taxon>Fungi</taxon>
        <taxon>Dikarya</taxon>
        <taxon>Ascomycota</taxon>
        <taxon>Pezizomycotina</taxon>
        <taxon>Leotiomycetes</taxon>
        <taxon>Helotiales</taxon>
        <taxon>Tricladiaceae</taxon>
        <taxon>Cudoniella</taxon>
    </lineage>
</organism>
<evidence type="ECO:0000313" key="12">
    <source>
        <dbReference type="Proteomes" id="UP000566819"/>
    </source>
</evidence>
<evidence type="ECO:0000256" key="7">
    <source>
        <dbReference type="ARBA" id="ARBA00025079"/>
    </source>
</evidence>
<comment type="caution">
    <text evidence="11">The sequence shown here is derived from an EMBL/GenBank/DDBJ whole genome shotgun (WGS) entry which is preliminary data.</text>
</comment>
<dbReference type="GO" id="GO:0004674">
    <property type="term" value="F:protein serine/threonine kinase activity"/>
    <property type="evidence" value="ECO:0007669"/>
    <property type="project" value="UniProtKB-EC"/>
</dbReference>
<evidence type="ECO:0000259" key="10">
    <source>
        <dbReference type="PROSITE" id="PS51190"/>
    </source>
</evidence>
<dbReference type="Proteomes" id="UP000566819">
    <property type="component" value="Unassembled WGS sequence"/>
</dbReference>
<feature type="domain" description="FAT" evidence="9">
    <location>
        <begin position="1"/>
        <end position="53"/>
    </location>
</feature>
<dbReference type="Pfam" id="PF00454">
    <property type="entry name" value="PI3_PI4_kinase"/>
    <property type="match status" value="1"/>
</dbReference>
<feature type="domain" description="FATC" evidence="10">
    <location>
        <begin position="475"/>
        <end position="507"/>
    </location>
</feature>
<comment type="function">
    <text evidence="7">Serine/threonine protein kinase which activates checkpoint signaling upon genotoxic stresses such as ionizing radiation (IR), ultraviolet light (UV), or DNA replication stalling, thereby acting as a DNA damage sensor. Recognizes the substrate consensus sequence [ST]-Q. Phosphorylates histone H2A to form H2AS128ph (gamma-H2A) at sites of DNA damage, involved in the regulation of DNA damage response mechanism. Required for the control of telomere length and genome stability.</text>
</comment>
<dbReference type="InterPro" id="IPR036940">
    <property type="entry name" value="PI3/4_kinase_cat_sf"/>
</dbReference>
<dbReference type="EC" id="2.7.11.1" evidence="2"/>
<evidence type="ECO:0000256" key="3">
    <source>
        <dbReference type="ARBA" id="ARBA00022679"/>
    </source>
</evidence>
<dbReference type="SMART" id="SM01343">
    <property type="entry name" value="FATC"/>
    <property type="match status" value="1"/>
</dbReference>
<dbReference type="PROSITE" id="PS50290">
    <property type="entry name" value="PI3_4_KINASE_3"/>
    <property type="match status" value="1"/>
</dbReference>
<gene>
    <name evidence="11" type="ORF">G7Y89_g15312</name>
</gene>
<sequence length="507" mass="57168">MPAYMFYTALPQIVARIAHPNTDVFKMLSVIIVKVVSAHPQQALWSLLAVCSSNQQDRKTRGAQILQNLRATSNKKSDAGSIDIKAMIKTGEKLCDQLLLACNSGDFSGNRTIWASLAKDLGFSSKGCLPNPLAVPVERVLTATLPTLTDNIRAHKAFSRDIVTIESFLDEVMVLSSLQKPRKLTALGSDGKTYGLMCKPKDDLRKDQRLMEFNSMINRSLKWDAESSRRQLYIKTYAVTPLNEECGLIEWVDGLKTLRDILLALYKAQGIGVDYKQIEIWCDEAIKSEDRLPFFTNKVLSLFPPIFHRWFVQQFPEPSTWFVARLRYTRSCAVMSMVGTILGLGDRHGENILFEEGNGGTFHVDFNCLFDKGKTFAKPERVPFRLTHNMIDAMGIYGYEGPFRKSSELTLKLLRQHQETLMTILESFVYDPTLDLLKKVEKKKREGPFNVPQTAQGVLDSIQRKVKGLLPGESVPLGVEGQVDELIKQATNQTYLAGMYIGWCSFF</sequence>
<keyword evidence="5" id="KW-0418">Kinase</keyword>
<evidence type="ECO:0000256" key="2">
    <source>
        <dbReference type="ARBA" id="ARBA00012513"/>
    </source>
</evidence>
<dbReference type="CDD" id="cd00892">
    <property type="entry name" value="PIKKc_ATR"/>
    <property type="match status" value="1"/>
</dbReference>
<dbReference type="InterPro" id="IPR003152">
    <property type="entry name" value="FATC_dom"/>
</dbReference>
<protein>
    <recommendedName>
        <fullName evidence="2">non-specific serine/threonine protein kinase</fullName>
        <ecNumber evidence="2">2.7.11.1</ecNumber>
    </recommendedName>
</protein>
<evidence type="ECO:0000256" key="6">
    <source>
        <dbReference type="ARBA" id="ARBA00022840"/>
    </source>
</evidence>
<dbReference type="InterPro" id="IPR014009">
    <property type="entry name" value="PIK_FAT"/>
</dbReference>
<name>A0A8H4VLW1_9HELO</name>
<dbReference type="InterPro" id="IPR000403">
    <property type="entry name" value="PI3/4_kinase_cat_dom"/>
</dbReference>
<dbReference type="InterPro" id="IPR057564">
    <property type="entry name" value="HEAT_ATR"/>
</dbReference>
<dbReference type="PROSITE" id="PS51190">
    <property type="entry name" value="FATC"/>
    <property type="match status" value="1"/>
</dbReference>
<dbReference type="AlphaFoldDB" id="A0A8H4VLW1"/>
<evidence type="ECO:0000259" key="9">
    <source>
        <dbReference type="PROSITE" id="PS51189"/>
    </source>
</evidence>
<dbReference type="Pfam" id="PF02260">
    <property type="entry name" value="FATC"/>
    <property type="match status" value="1"/>
</dbReference>
<proteinExistence type="predicted"/>
<dbReference type="FunFam" id="3.30.1010.10:FF:000017">
    <property type="entry name" value="Inositol kinase kinase (UvsB)"/>
    <property type="match status" value="1"/>
</dbReference>
<accession>A0A8H4VLW1</accession>